<evidence type="ECO:0000313" key="5">
    <source>
        <dbReference type="Proteomes" id="UP000059188"/>
    </source>
</evidence>
<feature type="compositionally biased region" description="Polar residues" evidence="1">
    <location>
        <begin position="263"/>
        <end position="284"/>
    </location>
</feature>
<dbReference type="HOGENOM" id="CLU_622796_0_0_1"/>
<feature type="compositionally biased region" description="Polar residues" evidence="1">
    <location>
        <begin position="245"/>
        <end position="254"/>
    </location>
</feature>
<evidence type="ECO:0000313" key="3">
    <source>
        <dbReference type="EMBL" id="CEL52799.1"/>
    </source>
</evidence>
<sequence>MAASPPALVIELPPEATAQDNGPFFGVHCGVITGIYNVDGWPFVHALLKSAIARKFVDPVFARFKTWNTAVWFRKTGVKLDETSANKLGELARPPREILSGEVFSALYPAGTTVVHQEYNIIVPYTGREVRDNQVFMMVRAFVDNGNRDGSDNGSQLAIGHRHNNRAAPLPVPKPLLSSASLYETHTQLGPSDTLDTMRRGHDSPPPPTLANTDSRPPSPQPATSMPQHNNDAWVYHRSTYVPSPTIVMSSSEPSPKHPPTGSMGSQQHFGSQASTSSGVQLPGSQELNGQLQIVIRKAHHRVCVLSNLRYKDPDIESQICTQVILHLLASGDFTADGLTEIMNAATDLSMGFDGA</sequence>
<dbReference type="Proteomes" id="UP000012065">
    <property type="component" value="Unassembled WGS sequence"/>
</dbReference>
<reference evidence="3 5" key="3">
    <citation type="submission" date="2014-11" db="EMBL/GenBank/DDBJ databases">
        <authorList>
            <person name="Wibberg Daniel"/>
        </authorList>
    </citation>
    <scope>NUCLEOTIDE SEQUENCE [LARGE SCALE GENOMIC DNA]</scope>
    <source>
        <strain evidence="3">Rhizoctonia solani AG1-IB 7/3/14</strain>
    </source>
</reference>
<dbReference type="EMBL" id="CAOJ01012699">
    <property type="protein sequence ID" value="CCO34184.1"/>
    <property type="molecule type" value="Genomic_DNA"/>
</dbReference>
<organism evidence="2 4">
    <name type="scientific">Thanatephorus cucumeris (strain AG1-IB / isolate 7/3/14)</name>
    <name type="common">Lettuce bottom rot fungus</name>
    <name type="synonym">Rhizoctonia solani</name>
    <dbReference type="NCBI Taxonomy" id="1108050"/>
    <lineage>
        <taxon>Eukaryota</taxon>
        <taxon>Fungi</taxon>
        <taxon>Dikarya</taxon>
        <taxon>Basidiomycota</taxon>
        <taxon>Agaricomycotina</taxon>
        <taxon>Agaricomycetes</taxon>
        <taxon>Cantharellales</taxon>
        <taxon>Ceratobasidiaceae</taxon>
        <taxon>Rhizoctonia</taxon>
        <taxon>Rhizoctonia solani AG-1</taxon>
    </lineage>
</organism>
<dbReference type="AlphaFoldDB" id="M5C4E0"/>
<keyword evidence="5" id="KW-1185">Reference proteome</keyword>
<dbReference type="Proteomes" id="UP000059188">
    <property type="component" value="Unassembled WGS sequence"/>
</dbReference>
<feature type="region of interest" description="Disordered" evidence="1">
    <location>
        <begin position="187"/>
        <end position="229"/>
    </location>
</feature>
<evidence type="ECO:0000256" key="1">
    <source>
        <dbReference type="SAM" id="MobiDB-lite"/>
    </source>
</evidence>
<feature type="compositionally biased region" description="Polar residues" evidence="1">
    <location>
        <begin position="210"/>
        <end position="229"/>
    </location>
</feature>
<evidence type="ECO:0000313" key="2">
    <source>
        <dbReference type="EMBL" id="CCO34184.1"/>
    </source>
</evidence>
<protein>
    <submittedName>
        <fullName evidence="2">Uncharacterized protein</fullName>
    </submittedName>
</protein>
<reference evidence="2" key="1">
    <citation type="submission" date="2012-10" db="EMBL/GenBank/DDBJ databases">
        <authorList>
            <person name="Jelonek L."/>
        </authorList>
    </citation>
    <scope>NUCLEOTIDE SEQUENCE</scope>
    <source>
        <strain evidence="2">Isolate 7/3/14</strain>
    </source>
</reference>
<dbReference type="EMBL" id="LN679202">
    <property type="protein sequence ID" value="CEL52799.1"/>
    <property type="molecule type" value="Genomic_DNA"/>
</dbReference>
<proteinExistence type="predicted"/>
<evidence type="ECO:0000313" key="4">
    <source>
        <dbReference type="Proteomes" id="UP000012065"/>
    </source>
</evidence>
<feature type="region of interest" description="Disordered" evidence="1">
    <location>
        <begin position="245"/>
        <end position="284"/>
    </location>
</feature>
<name>M5C4E0_THACB</name>
<reference evidence="2 4" key="2">
    <citation type="journal article" date="2013" name="J. Biotechnol.">
        <title>Establishment and interpretation of the genome sequence of the phytopathogenic fungus Rhizoctonia solani AG1-IB isolate 7/3/14.</title>
        <authorList>
            <person name="Wibberg D.W."/>
            <person name="Jelonek L.J."/>
            <person name="Rupp O.R."/>
            <person name="Hennig M.H."/>
            <person name="Eikmeyer F.E."/>
            <person name="Goesmann A.G."/>
            <person name="Hartmann A.H."/>
            <person name="Borriss R.B."/>
            <person name="Grosch R.G."/>
            <person name="Puehler A.P."/>
            <person name="Schlueter A.S."/>
        </authorList>
    </citation>
    <scope>NUCLEOTIDE SEQUENCE [LARGE SCALE GENOMIC DNA]</scope>
    <source>
        <strain evidence="4">AG1-IB / isolate 7/3/14</strain>
        <strain evidence="2">Isolate 7/3/14</strain>
    </source>
</reference>
<accession>M5C4E0</accession>
<gene>
    <name evidence="2" type="ORF">BN14_08277</name>
    <name evidence="3" type="ORF">RSOLAG1IB_11144</name>
</gene>